<dbReference type="InterPro" id="IPR045304">
    <property type="entry name" value="LbH_SAT"/>
</dbReference>
<dbReference type="SUPFAM" id="SSF51161">
    <property type="entry name" value="Trimeric LpxA-like enzymes"/>
    <property type="match status" value="1"/>
</dbReference>
<organism evidence="5 6">
    <name type="scientific">Rubellimicrobium rubrum</name>
    <dbReference type="NCBI Taxonomy" id="2585369"/>
    <lineage>
        <taxon>Bacteria</taxon>
        <taxon>Pseudomonadati</taxon>
        <taxon>Pseudomonadota</taxon>
        <taxon>Alphaproteobacteria</taxon>
        <taxon>Rhodobacterales</taxon>
        <taxon>Roseobacteraceae</taxon>
        <taxon>Rubellimicrobium</taxon>
    </lineage>
</organism>
<keyword evidence="4" id="KW-0012">Acyltransferase</keyword>
<evidence type="ECO:0000256" key="4">
    <source>
        <dbReference type="ARBA" id="ARBA00023315"/>
    </source>
</evidence>
<keyword evidence="2 5" id="KW-0808">Transferase</keyword>
<comment type="similarity">
    <text evidence="1">Belongs to the transferase hexapeptide repeat family.</text>
</comment>
<comment type="caution">
    <text evidence="5">The sequence shown here is derived from an EMBL/GenBank/DDBJ whole genome shotgun (WGS) entry which is preliminary data.</text>
</comment>
<evidence type="ECO:0000256" key="2">
    <source>
        <dbReference type="ARBA" id="ARBA00022679"/>
    </source>
</evidence>
<dbReference type="RefSeq" id="WP_139077010.1">
    <property type="nucleotide sequence ID" value="NZ_VDFU01000013.1"/>
</dbReference>
<dbReference type="PROSITE" id="PS00101">
    <property type="entry name" value="HEXAPEP_TRANSFERASES"/>
    <property type="match status" value="1"/>
</dbReference>
<dbReference type="Proteomes" id="UP000305887">
    <property type="component" value="Unassembled WGS sequence"/>
</dbReference>
<dbReference type="AlphaFoldDB" id="A0A5C4MUT5"/>
<proteinExistence type="inferred from homology"/>
<dbReference type="GO" id="GO:0016746">
    <property type="term" value="F:acyltransferase activity"/>
    <property type="evidence" value="ECO:0007669"/>
    <property type="project" value="UniProtKB-KW"/>
</dbReference>
<dbReference type="EMBL" id="VDFU01000013">
    <property type="protein sequence ID" value="TNC49140.1"/>
    <property type="molecule type" value="Genomic_DNA"/>
</dbReference>
<protein>
    <submittedName>
        <fullName evidence="5">Serine acetyltransferase</fullName>
    </submittedName>
</protein>
<dbReference type="OrthoDB" id="7545269at2"/>
<reference evidence="5 6" key="1">
    <citation type="submission" date="2019-06" db="EMBL/GenBank/DDBJ databases">
        <title>YIM 131921 draft genome.</title>
        <authorList>
            <person name="Jiang L."/>
        </authorList>
    </citation>
    <scope>NUCLEOTIDE SEQUENCE [LARGE SCALE GENOMIC DNA]</scope>
    <source>
        <strain evidence="5 6">YIM 131921</strain>
    </source>
</reference>
<gene>
    <name evidence="5" type="ORF">FHG66_11865</name>
</gene>
<dbReference type="PANTHER" id="PTHR42811">
    <property type="entry name" value="SERINE ACETYLTRANSFERASE"/>
    <property type="match status" value="1"/>
</dbReference>
<dbReference type="InterPro" id="IPR001451">
    <property type="entry name" value="Hexapep"/>
</dbReference>
<dbReference type="InterPro" id="IPR018357">
    <property type="entry name" value="Hexapep_transf_CS"/>
</dbReference>
<keyword evidence="6" id="KW-1185">Reference proteome</keyword>
<name>A0A5C4MUT5_9RHOB</name>
<sequence>MLLEDLGSKHERSREKPSWFAVVRGDYERHGRSLAEPALISLLIYRYGNWALKVRNPVGRWVASKGYGVLRLFVLNITKVWISPEAIIGEDFHIIHAEGSLSIHPDVVIGDRVGVMHNVTIGTNMGPGAPVIGNDVFIGVNSAVLGPIRVGDRVRIGANTAVTRNVPSDSIVIGSPGRVFARLTPFVAKGASQGDNGTGRSGGTW</sequence>
<dbReference type="Pfam" id="PF00132">
    <property type="entry name" value="Hexapep"/>
    <property type="match status" value="1"/>
</dbReference>
<dbReference type="CDD" id="cd03354">
    <property type="entry name" value="LbH_SAT"/>
    <property type="match status" value="1"/>
</dbReference>
<evidence type="ECO:0000256" key="1">
    <source>
        <dbReference type="ARBA" id="ARBA00007274"/>
    </source>
</evidence>
<evidence type="ECO:0000313" key="5">
    <source>
        <dbReference type="EMBL" id="TNC49140.1"/>
    </source>
</evidence>
<dbReference type="InterPro" id="IPR011004">
    <property type="entry name" value="Trimer_LpxA-like_sf"/>
</dbReference>
<evidence type="ECO:0000256" key="3">
    <source>
        <dbReference type="ARBA" id="ARBA00022737"/>
    </source>
</evidence>
<dbReference type="Gene3D" id="2.160.10.10">
    <property type="entry name" value="Hexapeptide repeat proteins"/>
    <property type="match status" value="1"/>
</dbReference>
<accession>A0A5C4MUT5</accession>
<evidence type="ECO:0000313" key="6">
    <source>
        <dbReference type="Proteomes" id="UP000305887"/>
    </source>
</evidence>
<keyword evidence="3" id="KW-0677">Repeat</keyword>